<dbReference type="AlphaFoldDB" id="A0A1I6D1V8"/>
<evidence type="ECO:0000256" key="3">
    <source>
        <dbReference type="ARBA" id="ARBA00023125"/>
    </source>
</evidence>
<keyword evidence="8" id="KW-1185">Reference proteome</keyword>
<dbReference type="GO" id="GO:0006355">
    <property type="term" value="P:regulation of DNA-templated transcription"/>
    <property type="evidence" value="ECO:0007669"/>
    <property type="project" value="InterPro"/>
</dbReference>
<feature type="domain" description="OmpR/PhoB-type" evidence="5">
    <location>
        <begin position="21"/>
        <end position="94"/>
    </location>
</feature>
<dbReference type="PANTHER" id="PTHR35807:SF1">
    <property type="entry name" value="TRANSCRIPTIONAL REGULATOR REDD"/>
    <property type="match status" value="1"/>
</dbReference>
<dbReference type="EMBL" id="FOYL01000001">
    <property type="protein sequence ID" value="SFQ99488.1"/>
    <property type="molecule type" value="Genomic_DNA"/>
</dbReference>
<keyword evidence="4" id="KW-0804">Transcription</keyword>
<dbReference type="Pfam" id="PF13374">
    <property type="entry name" value="TPR_10"/>
    <property type="match status" value="1"/>
</dbReference>
<feature type="domain" description="Bacterial transcriptional activator" evidence="6">
    <location>
        <begin position="101"/>
        <end position="245"/>
    </location>
</feature>
<dbReference type="InterPro" id="IPR001867">
    <property type="entry name" value="OmpR/PhoB-type_DNA-bd"/>
</dbReference>
<dbReference type="InterPro" id="IPR002182">
    <property type="entry name" value="NB-ARC"/>
</dbReference>
<keyword evidence="3 7" id="KW-0238">DNA-binding</keyword>
<dbReference type="Pfam" id="PF00931">
    <property type="entry name" value="NB-ARC"/>
    <property type="match status" value="1"/>
</dbReference>
<evidence type="ECO:0000313" key="7">
    <source>
        <dbReference type="EMBL" id="SFQ99488.1"/>
    </source>
</evidence>
<name>A0A1I6D1V8_9PSEU</name>
<dbReference type="Proteomes" id="UP000198583">
    <property type="component" value="Unassembled WGS sequence"/>
</dbReference>
<evidence type="ECO:0000259" key="5">
    <source>
        <dbReference type="SMART" id="SM00862"/>
    </source>
</evidence>
<accession>A0A1I6D1V8</accession>
<dbReference type="Gene3D" id="1.10.10.10">
    <property type="entry name" value="Winged helix-like DNA-binding domain superfamily/Winged helix DNA-binding domain"/>
    <property type="match status" value="2"/>
</dbReference>
<dbReference type="GO" id="GO:0000160">
    <property type="term" value="P:phosphorelay signal transduction system"/>
    <property type="evidence" value="ECO:0007669"/>
    <property type="project" value="InterPro"/>
</dbReference>
<dbReference type="CDD" id="cd15831">
    <property type="entry name" value="BTAD"/>
    <property type="match status" value="1"/>
</dbReference>
<dbReference type="InterPro" id="IPR005158">
    <property type="entry name" value="BTAD"/>
</dbReference>
<keyword evidence="2" id="KW-0805">Transcription regulation</keyword>
<dbReference type="Pfam" id="PF03704">
    <property type="entry name" value="BTAD"/>
    <property type="match status" value="1"/>
</dbReference>
<proteinExistence type="inferred from homology"/>
<dbReference type="Pfam" id="PF13424">
    <property type="entry name" value="TPR_12"/>
    <property type="match status" value="1"/>
</dbReference>
<protein>
    <submittedName>
        <fullName evidence="7">DNA-binding transcriptional activator of the SARP family</fullName>
    </submittedName>
</protein>
<sequence length="1023" mass="110771">MEACVRMDYRILGPLELRSAGRPVALGGERQQKLLALLLLGTGTVVSFDRLIDELWEDPPQTARRQVCNAAAAVRRVVTGGGGRLTTSTHGYRLDLPDGRLDADLFHAQVRDAEVAAGEGMPAQAVALLQSALDLWRGPVLAGLRSASIDAAAEGLREQRLQAVERLAELRLELGEVASLLGELTGQVAEHPLRESLRATLMRALDRAGRRGDALTVFEQGRRALAEELGADPGPELRSLHAELLRAQPEPEPERRPVVKVRPSSLPFDIPDFTGRESEVDWLVEAIGTRSPAIVTIEGMGGIGKTALAVHVAHRLEDRFPDGRCYVDLRGFTADTTPMTAGAALESLLRQIGVPAEEIPVDPAARRDLWLAEMAHRRVLVVLDNAADAGQVRPLLPGASGAVVLIVSRCHLMAIEGAVPVSLDVLPADDAVALFRRIAGPDRADAEPEAVADVISLCGRLPLAIRIAASRFCRRPWSVAHLAEQLRDRQRRARAFTANDLSVAGVLALSYHHLAADRQELFRLLALVPGADFDAYAAAALAGVPVYDAQDVLEELVECNLLMQRRSDRYCLHDLVRDCARDLADEADAPSELDTARRRLFDYYLHLADVRGRRSLPGRRGFGTGLTWEPELPASASEEDDIRQLRAEYKNMVAVADYASAHGWHVHAWQLPCLLTPYLTRVGLRSGVLELSRNALKAAQALGDRCGESMALTNIAFALREAGRHGEVLEFLDRAIAISRELGDLPAAIGGLRDLGASQVQAGMLDDAATSFAEAVALARSIGDQRAEVNSTIDLGFVDCNLGRYREADARFRDALAMHQLDGYVGGEVVVLINIGWLAQLRGRDAEAAVALERAVRLSREIGMSRGEGISLAWLGVTYRRQGRIADALAVGREALESARRMDLREPEGDALNGLAETCLAAGRLREAEALLWNAEELAMAGALPMVRARAHEGLAHVAARRGDLAWARTHWERAVALYPDGAVDAENPRAHLGDAGAECMRCVSGQEAPRALTVVREIASVG</sequence>
<dbReference type="SUPFAM" id="SSF48452">
    <property type="entry name" value="TPR-like"/>
    <property type="match status" value="3"/>
</dbReference>
<dbReference type="Gene3D" id="3.40.50.300">
    <property type="entry name" value="P-loop containing nucleotide triphosphate hydrolases"/>
    <property type="match status" value="1"/>
</dbReference>
<dbReference type="SMART" id="SM00028">
    <property type="entry name" value="TPR"/>
    <property type="match status" value="7"/>
</dbReference>
<comment type="similarity">
    <text evidence="1">Belongs to the AfsR/DnrI/RedD regulatory family.</text>
</comment>
<dbReference type="InterPro" id="IPR036388">
    <property type="entry name" value="WH-like_DNA-bd_sf"/>
</dbReference>
<gene>
    <name evidence="7" type="ORF">SAMN04488564_101867</name>
</gene>
<dbReference type="InterPro" id="IPR027417">
    <property type="entry name" value="P-loop_NTPase"/>
</dbReference>
<dbReference type="SMART" id="SM01043">
    <property type="entry name" value="BTAD"/>
    <property type="match status" value="1"/>
</dbReference>
<evidence type="ECO:0000256" key="4">
    <source>
        <dbReference type="ARBA" id="ARBA00023163"/>
    </source>
</evidence>
<dbReference type="GO" id="GO:0003677">
    <property type="term" value="F:DNA binding"/>
    <property type="evidence" value="ECO:0007669"/>
    <property type="project" value="UniProtKB-KW"/>
</dbReference>
<reference evidence="8" key="1">
    <citation type="submission" date="2016-10" db="EMBL/GenBank/DDBJ databases">
        <authorList>
            <person name="Varghese N."/>
            <person name="Submissions S."/>
        </authorList>
    </citation>
    <scope>NUCLEOTIDE SEQUENCE [LARGE SCALE GENOMIC DNA]</scope>
    <source>
        <strain evidence="8">DSM 44232</strain>
    </source>
</reference>
<evidence type="ECO:0000256" key="2">
    <source>
        <dbReference type="ARBA" id="ARBA00023015"/>
    </source>
</evidence>
<dbReference type="SUPFAM" id="SSF52540">
    <property type="entry name" value="P-loop containing nucleoside triphosphate hydrolases"/>
    <property type="match status" value="1"/>
</dbReference>
<dbReference type="InterPro" id="IPR051677">
    <property type="entry name" value="AfsR-DnrI-RedD_regulator"/>
</dbReference>
<evidence type="ECO:0000256" key="1">
    <source>
        <dbReference type="ARBA" id="ARBA00005820"/>
    </source>
</evidence>
<organism evidence="7 8">
    <name type="scientific">Lentzea waywayandensis</name>
    <dbReference type="NCBI Taxonomy" id="84724"/>
    <lineage>
        <taxon>Bacteria</taxon>
        <taxon>Bacillati</taxon>
        <taxon>Actinomycetota</taxon>
        <taxon>Actinomycetes</taxon>
        <taxon>Pseudonocardiales</taxon>
        <taxon>Pseudonocardiaceae</taxon>
        <taxon>Lentzea</taxon>
    </lineage>
</organism>
<dbReference type="InterPro" id="IPR016032">
    <property type="entry name" value="Sig_transdc_resp-reg_C-effctor"/>
</dbReference>
<dbReference type="SMART" id="SM00862">
    <property type="entry name" value="Trans_reg_C"/>
    <property type="match status" value="1"/>
</dbReference>
<dbReference type="PRINTS" id="PR00364">
    <property type="entry name" value="DISEASERSIST"/>
</dbReference>
<evidence type="ECO:0000313" key="8">
    <source>
        <dbReference type="Proteomes" id="UP000198583"/>
    </source>
</evidence>
<dbReference type="InterPro" id="IPR019734">
    <property type="entry name" value="TPR_rpt"/>
</dbReference>
<dbReference type="SUPFAM" id="SSF46894">
    <property type="entry name" value="C-terminal effector domain of the bipartite response regulators"/>
    <property type="match status" value="1"/>
</dbReference>
<dbReference type="PANTHER" id="PTHR35807">
    <property type="entry name" value="TRANSCRIPTIONAL REGULATOR REDD-RELATED"/>
    <property type="match status" value="1"/>
</dbReference>
<evidence type="ECO:0000259" key="6">
    <source>
        <dbReference type="SMART" id="SM01043"/>
    </source>
</evidence>
<dbReference type="STRING" id="84724.SAMN04488564_101867"/>
<dbReference type="GO" id="GO:0043531">
    <property type="term" value="F:ADP binding"/>
    <property type="evidence" value="ECO:0007669"/>
    <property type="project" value="InterPro"/>
</dbReference>
<dbReference type="OrthoDB" id="581105at2"/>
<dbReference type="InterPro" id="IPR011990">
    <property type="entry name" value="TPR-like_helical_dom_sf"/>
</dbReference>
<dbReference type="Gene3D" id="1.25.40.10">
    <property type="entry name" value="Tetratricopeptide repeat domain"/>
    <property type="match status" value="3"/>
</dbReference>